<dbReference type="InterPro" id="IPR033129">
    <property type="entry name" value="PEPCASE_His_AS"/>
</dbReference>
<evidence type="ECO:0000313" key="6">
    <source>
        <dbReference type="Proteomes" id="UP000192907"/>
    </source>
</evidence>
<protein>
    <recommendedName>
        <fullName evidence="2">Phosphoenolpyruvate carboxylase</fullName>
    </recommendedName>
</protein>
<accession>A0A1Y6BAE3</accession>
<evidence type="ECO:0000256" key="2">
    <source>
        <dbReference type="ARBA" id="ARBA00022419"/>
    </source>
</evidence>
<dbReference type="PRINTS" id="PR00150">
    <property type="entry name" value="PEPCARBXLASE"/>
</dbReference>
<dbReference type="InterPro" id="IPR021135">
    <property type="entry name" value="PEP_COase"/>
</dbReference>
<dbReference type="PANTHER" id="PTHR30523:SF32">
    <property type="entry name" value="PHOSPHOENOLPYRUVATE CARBOXYLASE"/>
    <property type="match status" value="1"/>
</dbReference>
<dbReference type="AlphaFoldDB" id="A0A1Y6BAE3"/>
<dbReference type="GO" id="GO:0006099">
    <property type="term" value="P:tricarboxylic acid cycle"/>
    <property type="evidence" value="ECO:0007669"/>
    <property type="project" value="InterPro"/>
</dbReference>
<evidence type="ECO:0000256" key="4">
    <source>
        <dbReference type="PROSITE-ProRule" id="PRU10112"/>
    </source>
</evidence>
<proteinExistence type="predicted"/>
<dbReference type="PROSITE" id="PS00781">
    <property type="entry name" value="PEPCASE_1"/>
    <property type="match status" value="1"/>
</dbReference>
<dbReference type="InterPro" id="IPR015813">
    <property type="entry name" value="Pyrv/PenolPyrv_kinase-like_dom"/>
</dbReference>
<comment type="function">
    <text evidence="1">Forms oxaloacetate, a four-carbon dicarboxylic acid source for the tricarboxylic acid cycle.</text>
</comment>
<dbReference type="EMBL" id="FWZT01000003">
    <property type="protein sequence ID" value="SMF01453.1"/>
    <property type="molecule type" value="Genomic_DNA"/>
</dbReference>
<feature type="active site" evidence="4">
    <location>
        <position position="580"/>
    </location>
</feature>
<dbReference type="GO" id="GO:0008964">
    <property type="term" value="F:phosphoenolpyruvate carboxylase activity"/>
    <property type="evidence" value="ECO:0007669"/>
    <property type="project" value="InterPro"/>
</dbReference>
<dbReference type="GO" id="GO:0015977">
    <property type="term" value="P:carbon fixation"/>
    <property type="evidence" value="ECO:0007669"/>
    <property type="project" value="InterPro"/>
</dbReference>
<keyword evidence="5" id="KW-0670">Pyruvate</keyword>
<dbReference type="PROSITE" id="PS00393">
    <property type="entry name" value="PEPCASE_2"/>
    <property type="match status" value="1"/>
</dbReference>
<dbReference type="SUPFAM" id="SSF51621">
    <property type="entry name" value="Phosphoenolpyruvate/pyruvate domain"/>
    <property type="match status" value="1"/>
</dbReference>
<sequence length="919" mass="104749">MAPISSEKFEQDLSYLISCFHEVLSSLGQEQLAYYLPWHPDSKLGEQHEPESYPSIDKLTQLLSISFQLLNMVEENVMVQMRRSAQDDDGLQAEKGLWPDRLQRLKKQGVSHGAVTDMMRRLHTEIVLTAHPTEAKRATVLEHHRDLYLLLVKRENQMWSSMEQAWLRDEIKAVLERLWRTGEIVMERPDVASERRNMMHYLKNVFPEILPRLDRRYETAWQLAGFQSSPSVLAKDFPSLSLGTWVGGDRDGHPFVTSQVSQQSLVDLRLNALIVIRHRLVDLAKKASLADSIQKVPSVLQDRLASYRETLPEESQLAEQRNPGESWRILVSLMIERLPIQVIRNHATQLDDRPHSYRNVSELLEDLGVLAESLDEINAHQIINHELRNAIRAAQIYGFHSAKLDVRQNSSVYQKALLQLLELSGRNGFQSEPSPELLAQTIQGELDIKRPFAISTQEHSAPLNEVLNTFRVLQDHQERYGIDGLGSLIVSMTRNAGDLFTVYLLARESGLAKLEGGQLVCPLQVVPLFETIDDLKASPEIMEDFLAHPMTQASLRYQQKQRGLVQPQQQVMVGYSDSSKDGGILASQWHLYQAQESLAKVAKKQGIALCFFHGRGGTVSRGAGPINRFFRALPPSTINGQFRMTEQGETISRKYANFATAVYNVELLQASFAYESLTAGSRQPLPAEFREFMSSLSEISNKTYRELVTHKDFPVFFRQATPIDVLEQSRIGSRPPKRTGQATIEDLRAIPWVFSWNQARFYLPSWYGVGTALETLKKRMPEQFDLVKNKLGEFDLLNYVMHNVETTVASANEEIMARYGALVTDQGIRDYFMGLVTQEFRRTNFMLKELFGSDIESRRPYVVRTIALRDHGLRFLHDRQLDQLARWRRDDLSKDEASALLENLLVTINAIASGLRNTG</sequence>
<name>A0A1Y6BAE3_9BACT</name>
<dbReference type="Proteomes" id="UP000192907">
    <property type="component" value="Unassembled WGS sequence"/>
</dbReference>
<dbReference type="PANTHER" id="PTHR30523">
    <property type="entry name" value="PHOSPHOENOLPYRUVATE CARBOXYLASE"/>
    <property type="match status" value="1"/>
</dbReference>
<dbReference type="GO" id="GO:0005829">
    <property type="term" value="C:cytosol"/>
    <property type="evidence" value="ECO:0007669"/>
    <property type="project" value="TreeGrafter"/>
</dbReference>
<dbReference type="RefSeq" id="WP_159455165.1">
    <property type="nucleotide sequence ID" value="NZ_FWZT01000003.1"/>
</dbReference>
<evidence type="ECO:0000256" key="1">
    <source>
        <dbReference type="ARBA" id="ARBA00003670"/>
    </source>
</evidence>
<gene>
    <name evidence="5" type="ORF">SAMN06296036_103181</name>
</gene>
<keyword evidence="6" id="KW-1185">Reference proteome</keyword>
<dbReference type="InterPro" id="IPR018129">
    <property type="entry name" value="PEP_COase_Lys_AS"/>
</dbReference>
<dbReference type="Pfam" id="PF00311">
    <property type="entry name" value="PEPcase"/>
    <property type="match status" value="1"/>
</dbReference>
<organism evidence="5 6">
    <name type="scientific">Pseudobacteriovorax antillogorgiicola</name>
    <dbReference type="NCBI Taxonomy" id="1513793"/>
    <lineage>
        <taxon>Bacteria</taxon>
        <taxon>Pseudomonadati</taxon>
        <taxon>Bdellovibrionota</taxon>
        <taxon>Oligoflexia</taxon>
        <taxon>Oligoflexales</taxon>
        <taxon>Pseudobacteriovoracaceae</taxon>
        <taxon>Pseudobacteriovorax</taxon>
    </lineage>
</organism>
<reference evidence="6" key="1">
    <citation type="submission" date="2017-04" db="EMBL/GenBank/DDBJ databases">
        <authorList>
            <person name="Varghese N."/>
            <person name="Submissions S."/>
        </authorList>
    </citation>
    <scope>NUCLEOTIDE SEQUENCE [LARGE SCALE GENOMIC DNA]</scope>
    <source>
        <strain evidence="6">RKEM611</strain>
    </source>
</reference>
<dbReference type="STRING" id="1513793.SAMN06296036_103181"/>
<feature type="active site" evidence="3">
    <location>
        <position position="131"/>
    </location>
</feature>
<evidence type="ECO:0000313" key="5">
    <source>
        <dbReference type="EMBL" id="SMF01453.1"/>
    </source>
</evidence>
<dbReference type="Gene3D" id="1.20.1440.90">
    <property type="entry name" value="Phosphoenolpyruvate/pyruvate domain"/>
    <property type="match status" value="1"/>
</dbReference>
<evidence type="ECO:0000256" key="3">
    <source>
        <dbReference type="PROSITE-ProRule" id="PRU10111"/>
    </source>
</evidence>